<comment type="caution">
    <text evidence="1">The sequence shown here is derived from an EMBL/GenBank/DDBJ whole genome shotgun (WGS) entry which is preliminary data.</text>
</comment>
<accession>A0ACB6ZQD0</accession>
<reference evidence="1" key="1">
    <citation type="submission" date="2019-10" db="EMBL/GenBank/DDBJ databases">
        <authorList>
            <consortium name="DOE Joint Genome Institute"/>
            <person name="Kuo A."/>
            <person name="Miyauchi S."/>
            <person name="Kiss E."/>
            <person name="Drula E."/>
            <person name="Kohler A."/>
            <person name="Sanchez-Garcia M."/>
            <person name="Andreopoulos B."/>
            <person name="Barry K.W."/>
            <person name="Bonito G."/>
            <person name="Buee M."/>
            <person name="Carver A."/>
            <person name="Chen C."/>
            <person name="Cichocki N."/>
            <person name="Clum A."/>
            <person name="Culley D."/>
            <person name="Crous P.W."/>
            <person name="Fauchery L."/>
            <person name="Girlanda M."/>
            <person name="Hayes R."/>
            <person name="Keri Z."/>
            <person name="Labutti K."/>
            <person name="Lipzen A."/>
            <person name="Lombard V."/>
            <person name="Magnuson J."/>
            <person name="Maillard F."/>
            <person name="Morin E."/>
            <person name="Murat C."/>
            <person name="Nolan M."/>
            <person name="Ohm R."/>
            <person name="Pangilinan J."/>
            <person name="Pereira M."/>
            <person name="Perotto S."/>
            <person name="Peter M."/>
            <person name="Riley R."/>
            <person name="Sitrit Y."/>
            <person name="Stielow B."/>
            <person name="Szollosi G."/>
            <person name="Zifcakova L."/>
            <person name="Stursova M."/>
            <person name="Spatafora J.W."/>
            <person name="Tedersoo L."/>
            <person name="Vaario L.-M."/>
            <person name="Yamada A."/>
            <person name="Yan M."/>
            <person name="Wang P."/>
            <person name="Xu J."/>
            <person name="Bruns T."/>
            <person name="Baldrian P."/>
            <person name="Vilgalys R."/>
            <person name="Henrissat B."/>
            <person name="Grigoriev I.V."/>
            <person name="Hibbett D."/>
            <person name="Nagy L.G."/>
            <person name="Martin F.M."/>
        </authorList>
    </citation>
    <scope>NUCLEOTIDE SEQUENCE</scope>
    <source>
        <strain evidence="1">P2</strain>
    </source>
</reference>
<proteinExistence type="predicted"/>
<name>A0ACB6ZQD0_THEGA</name>
<dbReference type="Proteomes" id="UP000886501">
    <property type="component" value="Unassembled WGS sequence"/>
</dbReference>
<protein>
    <submittedName>
        <fullName evidence="1">Uncharacterized protein</fullName>
    </submittedName>
</protein>
<keyword evidence="2" id="KW-1185">Reference proteome</keyword>
<evidence type="ECO:0000313" key="2">
    <source>
        <dbReference type="Proteomes" id="UP000886501"/>
    </source>
</evidence>
<dbReference type="EMBL" id="MU117973">
    <property type="protein sequence ID" value="KAF9651727.1"/>
    <property type="molecule type" value="Genomic_DNA"/>
</dbReference>
<organism evidence="1 2">
    <name type="scientific">Thelephora ganbajun</name>
    <name type="common">Ganba fungus</name>
    <dbReference type="NCBI Taxonomy" id="370292"/>
    <lineage>
        <taxon>Eukaryota</taxon>
        <taxon>Fungi</taxon>
        <taxon>Dikarya</taxon>
        <taxon>Basidiomycota</taxon>
        <taxon>Agaricomycotina</taxon>
        <taxon>Agaricomycetes</taxon>
        <taxon>Thelephorales</taxon>
        <taxon>Thelephoraceae</taxon>
        <taxon>Thelephora</taxon>
    </lineage>
</organism>
<sequence>MNMKFLDEAWTEGEKPEVHIRGYEPVLDKEYHPTSVRNSRAVPKPRTVSLETEDNARATG</sequence>
<evidence type="ECO:0000313" key="1">
    <source>
        <dbReference type="EMBL" id="KAF9651727.1"/>
    </source>
</evidence>
<reference evidence="1" key="2">
    <citation type="journal article" date="2020" name="Nat. Commun.">
        <title>Large-scale genome sequencing of mycorrhizal fungi provides insights into the early evolution of symbiotic traits.</title>
        <authorList>
            <person name="Miyauchi S."/>
            <person name="Kiss E."/>
            <person name="Kuo A."/>
            <person name="Drula E."/>
            <person name="Kohler A."/>
            <person name="Sanchez-Garcia M."/>
            <person name="Morin E."/>
            <person name="Andreopoulos B."/>
            <person name="Barry K.W."/>
            <person name="Bonito G."/>
            <person name="Buee M."/>
            <person name="Carver A."/>
            <person name="Chen C."/>
            <person name="Cichocki N."/>
            <person name="Clum A."/>
            <person name="Culley D."/>
            <person name="Crous P.W."/>
            <person name="Fauchery L."/>
            <person name="Girlanda M."/>
            <person name="Hayes R.D."/>
            <person name="Keri Z."/>
            <person name="LaButti K."/>
            <person name="Lipzen A."/>
            <person name="Lombard V."/>
            <person name="Magnuson J."/>
            <person name="Maillard F."/>
            <person name="Murat C."/>
            <person name="Nolan M."/>
            <person name="Ohm R.A."/>
            <person name="Pangilinan J."/>
            <person name="Pereira M.F."/>
            <person name="Perotto S."/>
            <person name="Peter M."/>
            <person name="Pfister S."/>
            <person name="Riley R."/>
            <person name="Sitrit Y."/>
            <person name="Stielow J.B."/>
            <person name="Szollosi G."/>
            <person name="Zifcakova L."/>
            <person name="Stursova M."/>
            <person name="Spatafora J.W."/>
            <person name="Tedersoo L."/>
            <person name="Vaario L.M."/>
            <person name="Yamada A."/>
            <person name="Yan M."/>
            <person name="Wang P."/>
            <person name="Xu J."/>
            <person name="Bruns T."/>
            <person name="Baldrian P."/>
            <person name="Vilgalys R."/>
            <person name="Dunand C."/>
            <person name="Henrissat B."/>
            <person name="Grigoriev I.V."/>
            <person name="Hibbett D."/>
            <person name="Nagy L.G."/>
            <person name="Martin F.M."/>
        </authorList>
    </citation>
    <scope>NUCLEOTIDE SEQUENCE</scope>
    <source>
        <strain evidence="1">P2</strain>
    </source>
</reference>
<gene>
    <name evidence="1" type="ORF">BDM02DRAFT_3110182</name>
</gene>